<dbReference type="HOGENOM" id="CLU_2465571_0_0_3"/>
<name>E0UEK9_GLOV7</name>
<dbReference type="KEGG" id="cyj:Cyan7822_4671"/>
<organism evidence="1 2">
    <name type="scientific">Gloeothece verrucosa (strain PCC 7822)</name>
    <name type="common">Cyanothece sp. (strain PCC 7822)</name>
    <dbReference type="NCBI Taxonomy" id="497965"/>
    <lineage>
        <taxon>Bacteria</taxon>
        <taxon>Bacillati</taxon>
        <taxon>Cyanobacteriota</taxon>
        <taxon>Cyanophyceae</taxon>
        <taxon>Oscillatoriophycideae</taxon>
        <taxon>Chroococcales</taxon>
        <taxon>Aphanothecaceae</taxon>
        <taxon>Gloeothece</taxon>
        <taxon>Gloeothece verrucosa</taxon>
    </lineage>
</organism>
<dbReference type="Proteomes" id="UP000008206">
    <property type="component" value="Chromosome"/>
</dbReference>
<dbReference type="AlphaFoldDB" id="E0UEK9"/>
<accession>E0UEK9</accession>
<evidence type="ECO:0000313" key="2">
    <source>
        <dbReference type="Proteomes" id="UP000008206"/>
    </source>
</evidence>
<sequence>MNGEGFDHDQSILLNKLEFEAAKTNEEVYGKYKGVYLYIKLGTEEEYKENPKDDPKTEYKFFRGCTIEYSETEEQAEQGIYQYKDTNVNIKLYW</sequence>
<gene>
    <name evidence="1" type="ordered locus">Cyan7822_4671</name>
</gene>
<evidence type="ECO:0000313" key="1">
    <source>
        <dbReference type="EMBL" id="ADN16577.1"/>
    </source>
</evidence>
<reference evidence="2" key="1">
    <citation type="journal article" date="2011" name="MBio">
        <title>Novel metabolic attributes of the genus Cyanothece, comprising a group of unicellular nitrogen-fixing Cyanobacteria.</title>
        <authorList>
            <person name="Bandyopadhyay A."/>
            <person name="Elvitigala T."/>
            <person name="Welsh E."/>
            <person name="Stockel J."/>
            <person name="Liberton M."/>
            <person name="Min H."/>
            <person name="Sherman L.A."/>
            <person name="Pakrasi H.B."/>
        </authorList>
    </citation>
    <scope>NUCLEOTIDE SEQUENCE [LARGE SCALE GENOMIC DNA]</scope>
    <source>
        <strain evidence="2">PCC 7822</strain>
    </source>
</reference>
<keyword evidence="2" id="KW-1185">Reference proteome</keyword>
<proteinExistence type="predicted"/>
<protein>
    <submittedName>
        <fullName evidence="1">Uncharacterized protein</fullName>
    </submittedName>
</protein>
<dbReference type="RefSeq" id="WP_013324619.1">
    <property type="nucleotide sequence ID" value="NC_014501.1"/>
</dbReference>
<dbReference type="EMBL" id="CP002198">
    <property type="protein sequence ID" value="ADN16577.1"/>
    <property type="molecule type" value="Genomic_DNA"/>
</dbReference>